<evidence type="ECO:0000256" key="3">
    <source>
        <dbReference type="ARBA" id="ARBA00022825"/>
    </source>
</evidence>
<dbReference type="InterPro" id="IPR000209">
    <property type="entry name" value="Peptidase_S8/S53_dom"/>
</dbReference>
<dbReference type="RefSeq" id="XP_037159411.1">
    <property type="nucleotide sequence ID" value="XM_037313709.1"/>
</dbReference>
<dbReference type="GeneID" id="59293472"/>
<keyword evidence="1" id="KW-0645">Protease</keyword>
<dbReference type="GO" id="GO:0006508">
    <property type="term" value="P:proteolysis"/>
    <property type="evidence" value="ECO:0007669"/>
    <property type="project" value="UniProtKB-KW"/>
</dbReference>
<keyword evidence="2" id="KW-0378">Hydrolase</keyword>
<protein>
    <recommendedName>
        <fullName evidence="4">Peptidase S8/S53 domain-containing protein</fullName>
    </recommendedName>
</protein>
<comment type="caution">
    <text evidence="5">The sequence shown here is derived from an EMBL/GenBank/DDBJ whole genome shotgun (WGS) entry which is preliminary data.</text>
</comment>
<evidence type="ECO:0000259" key="4">
    <source>
        <dbReference type="Pfam" id="PF00082"/>
    </source>
</evidence>
<evidence type="ECO:0000256" key="2">
    <source>
        <dbReference type="ARBA" id="ARBA00022801"/>
    </source>
</evidence>
<feature type="domain" description="Peptidase S8/S53" evidence="4">
    <location>
        <begin position="54"/>
        <end position="109"/>
    </location>
</feature>
<sequence>MVDTAPAAFSLYAAIPTLVVMGNCDNYGEIHWTSQKTGRREYPQIHAPVVQIQRASATLISAYRIDTGTSFSTPLVAGVVAWLMAVGEMAMGPDLVYNFLATTAGWRRSNGGEHMVWDMVPWNLDPPVWNFLNASLSRSMTNMSRVAGGISADLK</sequence>
<dbReference type="InterPro" id="IPR036852">
    <property type="entry name" value="Peptidase_S8/S53_dom_sf"/>
</dbReference>
<reference evidence="5 6" key="1">
    <citation type="journal article" date="2020" name="Genomics">
        <title>Complete, high-quality genomes from long-read metagenomic sequencing of two wolf lichen thalli reveals enigmatic genome architecture.</title>
        <authorList>
            <person name="McKenzie S.K."/>
            <person name="Walston R.F."/>
            <person name="Allen J.L."/>
        </authorList>
    </citation>
    <scope>NUCLEOTIDE SEQUENCE [LARGE SCALE GENOMIC DNA]</scope>
    <source>
        <strain evidence="5">WasteWater2</strain>
    </source>
</reference>
<dbReference type="OrthoDB" id="1896086at2759"/>
<organism evidence="5 6">
    <name type="scientific">Letharia columbiana</name>
    <dbReference type="NCBI Taxonomy" id="112416"/>
    <lineage>
        <taxon>Eukaryota</taxon>
        <taxon>Fungi</taxon>
        <taxon>Dikarya</taxon>
        <taxon>Ascomycota</taxon>
        <taxon>Pezizomycotina</taxon>
        <taxon>Lecanoromycetes</taxon>
        <taxon>OSLEUM clade</taxon>
        <taxon>Lecanoromycetidae</taxon>
        <taxon>Lecanorales</taxon>
        <taxon>Lecanorineae</taxon>
        <taxon>Parmeliaceae</taxon>
        <taxon>Letharia</taxon>
    </lineage>
</organism>
<keyword evidence="3" id="KW-0720">Serine protease</keyword>
<dbReference type="PROSITE" id="PS00138">
    <property type="entry name" value="SUBTILASE_SER"/>
    <property type="match status" value="1"/>
</dbReference>
<dbReference type="EMBL" id="JACCJC010000078">
    <property type="protein sequence ID" value="KAF6228596.1"/>
    <property type="molecule type" value="Genomic_DNA"/>
</dbReference>
<evidence type="ECO:0000256" key="1">
    <source>
        <dbReference type="ARBA" id="ARBA00022670"/>
    </source>
</evidence>
<dbReference type="Gene3D" id="3.40.50.200">
    <property type="entry name" value="Peptidase S8/S53 domain"/>
    <property type="match status" value="1"/>
</dbReference>
<gene>
    <name evidence="5" type="ORF">HO173_011831</name>
</gene>
<dbReference type="Proteomes" id="UP000578531">
    <property type="component" value="Unassembled WGS sequence"/>
</dbReference>
<accession>A0A8H6CSP6</accession>
<dbReference type="InterPro" id="IPR023828">
    <property type="entry name" value="Peptidase_S8_Ser-AS"/>
</dbReference>
<evidence type="ECO:0000313" key="5">
    <source>
        <dbReference type="EMBL" id="KAF6228596.1"/>
    </source>
</evidence>
<name>A0A8H6CSP6_9LECA</name>
<dbReference type="Pfam" id="PF00082">
    <property type="entry name" value="Peptidase_S8"/>
    <property type="match status" value="1"/>
</dbReference>
<evidence type="ECO:0000313" key="6">
    <source>
        <dbReference type="Proteomes" id="UP000578531"/>
    </source>
</evidence>
<proteinExistence type="predicted"/>
<dbReference type="AlphaFoldDB" id="A0A8H6CSP6"/>
<dbReference type="SUPFAM" id="SSF52743">
    <property type="entry name" value="Subtilisin-like"/>
    <property type="match status" value="1"/>
</dbReference>
<dbReference type="GO" id="GO:0004252">
    <property type="term" value="F:serine-type endopeptidase activity"/>
    <property type="evidence" value="ECO:0007669"/>
    <property type="project" value="InterPro"/>
</dbReference>
<keyword evidence="6" id="KW-1185">Reference proteome</keyword>